<reference evidence="2" key="1">
    <citation type="submission" date="2022-07" db="EMBL/GenBank/DDBJ databases">
        <title>Draft genome sequence of Zalerion maritima ATCC 34329, a (micro)plastics degrading marine fungus.</title>
        <authorList>
            <person name="Paco A."/>
            <person name="Goncalves M.F.M."/>
            <person name="Rocha-Santos T.A.P."/>
            <person name="Alves A."/>
        </authorList>
    </citation>
    <scope>NUCLEOTIDE SEQUENCE</scope>
    <source>
        <strain evidence="2">ATCC 34329</strain>
    </source>
</reference>
<keyword evidence="3" id="KW-1185">Reference proteome</keyword>
<accession>A0AAD5RNH7</accession>
<organism evidence="2 3">
    <name type="scientific">Zalerion maritima</name>
    <dbReference type="NCBI Taxonomy" id="339359"/>
    <lineage>
        <taxon>Eukaryota</taxon>
        <taxon>Fungi</taxon>
        <taxon>Dikarya</taxon>
        <taxon>Ascomycota</taxon>
        <taxon>Pezizomycotina</taxon>
        <taxon>Sordariomycetes</taxon>
        <taxon>Lulworthiomycetidae</taxon>
        <taxon>Lulworthiales</taxon>
        <taxon>Lulworthiaceae</taxon>
        <taxon>Zalerion</taxon>
    </lineage>
</organism>
<protein>
    <recommendedName>
        <fullName evidence="1">PD-(D/E)XK nuclease-like domain-containing protein</fullName>
    </recommendedName>
</protein>
<dbReference type="Pfam" id="PF20516">
    <property type="entry name" value="PDDEXK_12"/>
    <property type="match status" value="1"/>
</dbReference>
<dbReference type="EMBL" id="JAKWBI020000185">
    <property type="protein sequence ID" value="KAJ2899919.1"/>
    <property type="molecule type" value="Genomic_DNA"/>
</dbReference>
<dbReference type="Proteomes" id="UP001201980">
    <property type="component" value="Unassembled WGS sequence"/>
</dbReference>
<name>A0AAD5RNH7_9PEZI</name>
<proteinExistence type="predicted"/>
<comment type="caution">
    <text evidence="2">The sequence shown here is derived from an EMBL/GenBank/DDBJ whole genome shotgun (WGS) entry which is preliminary data.</text>
</comment>
<evidence type="ECO:0000259" key="1">
    <source>
        <dbReference type="Pfam" id="PF20516"/>
    </source>
</evidence>
<gene>
    <name evidence="2" type="ORF">MKZ38_002741</name>
</gene>
<dbReference type="AlphaFoldDB" id="A0AAD5RNH7"/>
<evidence type="ECO:0000313" key="2">
    <source>
        <dbReference type="EMBL" id="KAJ2899919.1"/>
    </source>
</evidence>
<dbReference type="InterPro" id="IPR046797">
    <property type="entry name" value="PDDEXK_12"/>
</dbReference>
<evidence type="ECO:0000313" key="3">
    <source>
        <dbReference type="Proteomes" id="UP001201980"/>
    </source>
</evidence>
<sequence length="169" mass="18669">MVGFAVCLDASKLEPPSRAQAAMKRIHAMCQSTPTSAVDHTDFLPLHNLPMFISIESKRHGESSDKAELQLGVWLSAQWKFLASMFGSGPNSHAGGSLGTERQQKSLEVMPSILVRGHSWRLMISTLKEDGMRRVIYKGVEFGTTQTAVGVYKLSFGLQWMAGWIENTN</sequence>
<feature type="domain" description="PD-(D/E)XK nuclease-like" evidence="1">
    <location>
        <begin position="1"/>
        <end position="168"/>
    </location>
</feature>